<dbReference type="EMBL" id="PVWQ01000006">
    <property type="protein sequence ID" value="RDW79162.1"/>
    <property type="molecule type" value="Genomic_DNA"/>
</dbReference>
<name>A0A3D8RYP5_9EURO</name>
<evidence type="ECO:0000313" key="1">
    <source>
        <dbReference type="EMBL" id="RDW79162.1"/>
    </source>
</evidence>
<evidence type="ECO:0000313" key="2">
    <source>
        <dbReference type="Proteomes" id="UP000256690"/>
    </source>
</evidence>
<dbReference type="OrthoDB" id="5427059at2759"/>
<gene>
    <name evidence="1" type="ORF">DSM5745_06014</name>
</gene>
<sequence length="435" mass="50958">MSKPTIESLPIELRIQIILQVPDLQSLQSIALSSTALYQAYILARQEAVPEILRRQYDGLVEIHEAIAAVRSKQFHANTPGDRHNIIALLDARRRSKEIRQLSAQSGSTLPLPDQPASYDEALDLVKLHEIAVWLLDDYSRNASCPFWMGIRQWKSEVLPLKFSALEKKRYFRAFYRFQTFCNLFGQTENPVDSGERPFVKSPWNRQYWEFEDDEVWKVFFGPFTPWEDEEFACLWQHFYDRIHAIYWEVSNDLEEHGPNESGELPEKLRATLLPSHTIRETDNLRLHSDNVREKIVSIGGRFLCELLREKDFVRRRDMIYANYLTSTLAWFPSYVPSKFSDKYPLLYPADRFNFGTGLDGLRAFLSTLPEIERPNLCFELTWLDEIEDDEPVFKEILEDGGDSRSLAWGYALWDNERLYKWARKYAAPIFGTTF</sequence>
<keyword evidence="2" id="KW-1185">Reference proteome</keyword>
<protein>
    <submittedName>
        <fullName evidence="1">Uncharacterized protein</fullName>
    </submittedName>
</protein>
<comment type="caution">
    <text evidence="1">The sequence shown here is derived from an EMBL/GenBank/DDBJ whole genome shotgun (WGS) entry which is preliminary data.</text>
</comment>
<accession>A0A3D8RYP5</accession>
<dbReference type="RefSeq" id="XP_026603862.1">
    <property type="nucleotide sequence ID" value="XM_026748030.1"/>
</dbReference>
<dbReference type="GeneID" id="38116384"/>
<proteinExistence type="predicted"/>
<dbReference type="Proteomes" id="UP000256690">
    <property type="component" value="Unassembled WGS sequence"/>
</dbReference>
<dbReference type="AlphaFoldDB" id="A0A3D8RYP5"/>
<reference evidence="1 2" key="1">
    <citation type="journal article" date="2018" name="IMA Fungus">
        <title>IMA Genome-F 9: Draft genome sequence of Annulohypoxylon stygium, Aspergillus mulundensis, Berkeleyomyces basicola (syn. Thielaviopsis basicola), Ceratocystis smalleyi, two Cercospora beticola strains, Coleophoma cylindrospora, Fusarium fracticaudum, Phialophora cf. hyalina, and Morchella septimelata.</title>
        <authorList>
            <person name="Wingfield B.D."/>
            <person name="Bills G.F."/>
            <person name="Dong Y."/>
            <person name="Huang W."/>
            <person name="Nel W.J."/>
            <person name="Swalarsk-Parry B.S."/>
            <person name="Vaghefi N."/>
            <person name="Wilken P.M."/>
            <person name="An Z."/>
            <person name="de Beer Z.W."/>
            <person name="De Vos L."/>
            <person name="Chen L."/>
            <person name="Duong T.A."/>
            <person name="Gao Y."/>
            <person name="Hammerbacher A."/>
            <person name="Kikkert J.R."/>
            <person name="Li Y."/>
            <person name="Li H."/>
            <person name="Li K."/>
            <person name="Li Q."/>
            <person name="Liu X."/>
            <person name="Ma X."/>
            <person name="Naidoo K."/>
            <person name="Pethybridge S.J."/>
            <person name="Sun J."/>
            <person name="Steenkamp E.T."/>
            <person name="van der Nest M.A."/>
            <person name="van Wyk S."/>
            <person name="Wingfield M.J."/>
            <person name="Xiong C."/>
            <person name="Yue Q."/>
            <person name="Zhang X."/>
        </authorList>
    </citation>
    <scope>NUCLEOTIDE SEQUENCE [LARGE SCALE GENOMIC DNA]</scope>
    <source>
        <strain evidence="1 2">DSM 5745</strain>
    </source>
</reference>
<organism evidence="1 2">
    <name type="scientific">Aspergillus mulundensis</name>
    <dbReference type="NCBI Taxonomy" id="1810919"/>
    <lineage>
        <taxon>Eukaryota</taxon>
        <taxon>Fungi</taxon>
        <taxon>Dikarya</taxon>
        <taxon>Ascomycota</taxon>
        <taxon>Pezizomycotina</taxon>
        <taxon>Eurotiomycetes</taxon>
        <taxon>Eurotiomycetidae</taxon>
        <taxon>Eurotiales</taxon>
        <taxon>Aspergillaceae</taxon>
        <taxon>Aspergillus</taxon>
        <taxon>Aspergillus subgen. Nidulantes</taxon>
    </lineage>
</organism>